<protein>
    <submittedName>
        <fullName evidence="1">Uncharacterized protein</fullName>
    </submittedName>
</protein>
<proteinExistence type="predicted"/>
<evidence type="ECO:0000313" key="1">
    <source>
        <dbReference type="EMBL" id="KAJ1930844.1"/>
    </source>
</evidence>
<comment type="caution">
    <text evidence="1">The sequence shown here is derived from an EMBL/GenBank/DDBJ whole genome shotgun (WGS) entry which is preliminary data.</text>
</comment>
<gene>
    <name evidence="1" type="ORF">FBU59_006914</name>
</gene>
<keyword evidence="2" id="KW-1185">Reference proteome</keyword>
<evidence type="ECO:0000313" key="2">
    <source>
        <dbReference type="Proteomes" id="UP001150603"/>
    </source>
</evidence>
<accession>A0ACC1IYH8</accession>
<name>A0ACC1IYH8_9FUNG</name>
<sequence length="252" mass="27778">MSSHVPLPPDRHSKTKLFVTVSSLESKKREHIKCIETHPFNHQCTAILPNARDVPQFLGSFPFGHYYTGTLTLSQLIDPQFISQYIKSTGTLIALSQSNTIDSGDLFAIDGHGHLILSLGKDSYESAGLVGQPAKFPLERNARNIVTIDLTADAMTPGHKMYERVKWSFDTVLNQPQEFLLGFFAPATGQSLDIDLPGLTKHMPAVSSSKRAGILVPEASDLLQTTNKPSEQWIEGAQELFEWVGQVAMDSD</sequence>
<organism evidence="1 2">
    <name type="scientific">Linderina macrospora</name>
    <dbReference type="NCBI Taxonomy" id="4868"/>
    <lineage>
        <taxon>Eukaryota</taxon>
        <taxon>Fungi</taxon>
        <taxon>Fungi incertae sedis</taxon>
        <taxon>Zoopagomycota</taxon>
        <taxon>Kickxellomycotina</taxon>
        <taxon>Kickxellomycetes</taxon>
        <taxon>Kickxellales</taxon>
        <taxon>Kickxellaceae</taxon>
        <taxon>Linderina</taxon>
    </lineage>
</organism>
<dbReference type="EMBL" id="JANBPW010006316">
    <property type="protein sequence ID" value="KAJ1930844.1"/>
    <property type="molecule type" value="Genomic_DNA"/>
</dbReference>
<dbReference type="Proteomes" id="UP001150603">
    <property type="component" value="Unassembled WGS sequence"/>
</dbReference>
<feature type="non-terminal residue" evidence="1">
    <location>
        <position position="252"/>
    </location>
</feature>
<reference evidence="1" key="1">
    <citation type="submission" date="2022-07" db="EMBL/GenBank/DDBJ databases">
        <title>Phylogenomic reconstructions and comparative analyses of Kickxellomycotina fungi.</title>
        <authorList>
            <person name="Reynolds N.K."/>
            <person name="Stajich J.E."/>
            <person name="Barry K."/>
            <person name="Grigoriev I.V."/>
            <person name="Crous P."/>
            <person name="Smith M.E."/>
        </authorList>
    </citation>
    <scope>NUCLEOTIDE SEQUENCE</scope>
    <source>
        <strain evidence="1">NRRL 5244</strain>
    </source>
</reference>